<evidence type="ECO:0000259" key="10">
    <source>
        <dbReference type="Pfam" id="PF21082"/>
    </source>
</evidence>
<evidence type="ECO:0000259" key="9">
    <source>
        <dbReference type="Pfam" id="PF00924"/>
    </source>
</evidence>
<dbReference type="InterPro" id="IPR006685">
    <property type="entry name" value="MscS_channel_2nd"/>
</dbReference>
<dbReference type="Pfam" id="PF00924">
    <property type="entry name" value="MS_channel_2nd"/>
    <property type="match status" value="1"/>
</dbReference>
<dbReference type="InterPro" id="IPR023408">
    <property type="entry name" value="MscS_beta-dom_sf"/>
</dbReference>
<proteinExistence type="inferred from homology"/>
<organism evidence="12 13">
    <name type="scientific">Kingella potus</name>
    <dbReference type="NCBI Taxonomy" id="265175"/>
    <lineage>
        <taxon>Bacteria</taxon>
        <taxon>Pseudomonadati</taxon>
        <taxon>Pseudomonadota</taxon>
        <taxon>Betaproteobacteria</taxon>
        <taxon>Neisseriales</taxon>
        <taxon>Neisseriaceae</taxon>
        <taxon>Kingella</taxon>
    </lineage>
</organism>
<dbReference type="Pfam" id="PF21088">
    <property type="entry name" value="MS_channel_1st"/>
    <property type="match status" value="1"/>
</dbReference>
<dbReference type="PANTHER" id="PTHR30347:SF1">
    <property type="entry name" value="MECHANOSENSITIVE CHANNEL MSCK"/>
    <property type="match status" value="1"/>
</dbReference>
<reference evidence="12 13" key="1">
    <citation type="submission" date="2018-06" db="EMBL/GenBank/DDBJ databases">
        <authorList>
            <consortium name="Pathogen Informatics"/>
            <person name="Doyle S."/>
        </authorList>
    </citation>
    <scope>NUCLEOTIDE SEQUENCE [LARGE SCALE GENOMIC DNA]</scope>
    <source>
        <strain evidence="12 13">NCTC13336</strain>
    </source>
</reference>
<feature type="region of interest" description="Disordered" evidence="7">
    <location>
        <begin position="481"/>
        <end position="511"/>
    </location>
</feature>
<dbReference type="Proteomes" id="UP000254293">
    <property type="component" value="Unassembled WGS sequence"/>
</dbReference>
<dbReference type="AlphaFoldDB" id="A0A377QXK1"/>
<evidence type="ECO:0000313" key="12">
    <source>
        <dbReference type="EMBL" id="STR00116.1"/>
    </source>
</evidence>
<feature type="domain" description="Mechanosensitive ion channel MscS C-terminal" evidence="10">
    <location>
        <begin position="384"/>
        <end position="469"/>
    </location>
</feature>
<protein>
    <submittedName>
        <fullName evidence="12">Potassium efflux system KefA</fullName>
    </submittedName>
</protein>
<evidence type="ECO:0000256" key="4">
    <source>
        <dbReference type="ARBA" id="ARBA00022692"/>
    </source>
</evidence>
<evidence type="ECO:0000259" key="11">
    <source>
        <dbReference type="Pfam" id="PF21088"/>
    </source>
</evidence>
<evidence type="ECO:0000256" key="1">
    <source>
        <dbReference type="ARBA" id="ARBA00004651"/>
    </source>
</evidence>
<evidence type="ECO:0000256" key="6">
    <source>
        <dbReference type="ARBA" id="ARBA00023136"/>
    </source>
</evidence>
<feature type="transmembrane region" description="Helical" evidence="8">
    <location>
        <begin position="185"/>
        <end position="209"/>
    </location>
</feature>
<dbReference type="Pfam" id="PF21082">
    <property type="entry name" value="MS_channel_3rd"/>
    <property type="match status" value="1"/>
</dbReference>
<dbReference type="PANTHER" id="PTHR30347">
    <property type="entry name" value="POTASSIUM CHANNEL RELATED"/>
    <property type="match status" value="1"/>
</dbReference>
<dbReference type="InterPro" id="IPR049142">
    <property type="entry name" value="MS_channel_1st"/>
</dbReference>
<dbReference type="InterPro" id="IPR052702">
    <property type="entry name" value="MscS-like_channel"/>
</dbReference>
<feature type="domain" description="Mechanosensitive ion channel MscS" evidence="9">
    <location>
        <begin position="310"/>
        <end position="375"/>
    </location>
</feature>
<feature type="transmembrane region" description="Helical" evidence="8">
    <location>
        <begin position="289"/>
        <end position="307"/>
    </location>
</feature>
<feature type="domain" description="Mechanosensitive ion channel transmembrane helices 2/3" evidence="11">
    <location>
        <begin position="267"/>
        <end position="308"/>
    </location>
</feature>
<dbReference type="EMBL" id="UGJJ01000001">
    <property type="protein sequence ID" value="STR00116.1"/>
    <property type="molecule type" value="Genomic_DNA"/>
</dbReference>
<sequence>MPDAGIRPSENTPPAAAGGFRYNPRFSFAPTQFMSSFSLPLLQTSSVFPDSVTDFLTGLFAPSEFTSHLLESSIRQPVGWVELGLALALAAAAWWFSEWLLGRCTDKDFDKNKLLPHIGRRILWPALVWLAAAVVLALWNFAGYRSVWLRLLLLAANWMVAIRIVMAVVHAALPDKPWSDRLERSLSAVLWAAFVLWVSGIDDIIIRWMKSLVFSVGSAKLSLWTVSTGIIWIGVIMVFAMWLAQFAQKRIMAGNRLDLSLRIMLSNIVRIALIILSILIALPLVGIDLTVLSVFGGAIGVGIGFGLQKIASNYISGFLILGDRSIRPGDRLTVNGFTGYVTKITSRFVVLRSSAGTEALIPNETFITNMVVNESYTAKALHQTIDIQVSYDSDILRAMAIMTEAAGRQSRIDSSEANRPKAYLLDFAADGINLRLGFWLKDPENGFLGLFSALRLEIWQRFNEENISFPYPQREVRILNEAAPPPDTAALSEAVRKARADTRSGEPAEES</sequence>
<keyword evidence="4 8" id="KW-0812">Transmembrane</keyword>
<dbReference type="SUPFAM" id="SSF82861">
    <property type="entry name" value="Mechanosensitive channel protein MscS (YggB), transmembrane region"/>
    <property type="match status" value="1"/>
</dbReference>
<evidence type="ECO:0000256" key="2">
    <source>
        <dbReference type="ARBA" id="ARBA00008017"/>
    </source>
</evidence>
<dbReference type="Gene3D" id="1.10.287.1260">
    <property type="match status" value="1"/>
</dbReference>
<dbReference type="SUPFAM" id="SSF50182">
    <property type="entry name" value="Sm-like ribonucleoproteins"/>
    <property type="match status" value="1"/>
</dbReference>
<dbReference type="InterPro" id="IPR049278">
    <property type="entry name" value="MS_channel_C"/>
</dbReference>
<feature type="transmembrane region" description="Helical" evidence="8">
    <location>
        <begin position="122"/>
        <end position="142"/>
    </location>
</feature>
<evidence type="ECO:0000256" key="5">
    <source>
        <dbReference type="ARBA" id="ARBA00022989"/>
    </source>
</evidence>
<dbReference type="GO" id="GO:0005886">
    <property type="term" value="C:plasma membrane"/>
    <property type="evidence" value="ECO:0007669"/>
    <property type="project" value="UniProtKB-SubCell"/>
</dbReference>
<dbReference type="SUPFAM" id="SSF82689">
    <property type="entry name" value="Mechanosensitive channel protein MscS (YggB), C-terminal domain"/>
    <property type="match status" value="1"/>
</dbReference>
<dbReference type="Gene3D" id="3.30.70.100">
    <property type="match status" value="1"/>
</dbReference>
<dbReference type="InterPro" id="IPR011066">
    <property type="entry name" value="MscS_channel_C_sf"/>
</dbReference>
<keyword evidence="5 8" id="KW-1133">Transmembrane helix</keyword>
<keyword evidence="6 8" id="KW-0472">Membrane</keyword>
<feature type="transmembrane region" description="Helical" evidence="8">
    <location>
        <begin position="221"/>
        <end position="243"/>
    </location>
</feature>
<gene>
    <name evidence="12" type="primary">kefA</name>
    <name evidence="12" type="ORF">NCTC13336_00312</name>
</gene>
<evidence type="ECO:0000256" key="3">
    <source>
        <dbReference type="ARBA" id="ARBA00022475"/>
    </source>
</evidence>
<feature type="compositionally biased region" description="Basic and acidic residues" evidence="7">
    <location>
        <begin position="494"/>
        <end position="511"/>
    </location>
</feature>
<comment type="similarity">
    <text evidence="2">Belongs to the MscS (TC 1.A.23) family.</text>
</comment>
<evidence type="ECO:0000256" key="8">
    <source>
        <dbReference type="SAM" id="Phobius"/>
    </source>
</evidence>
<evidence type="ECO:0000256" key="7">
    <source>
        <dbReference type="SAM" id="MobiDB-lite"/>
    </source>
</evidence>
<feature type="transmembrane region" description="Helical" evidence="8">
    <location>
        <begin position="78"/>
        <end position="101"/>
    </location>
</feature>
<feature type="transmembrane region" description="Helical" evidence="8">
    <location>
        <begin position="264"/>
        <end position="283"/>
    </location>
</feature>
<name>A0A377QXK1_9NEIS</name>
<dbReference type="Gene3D" id="2.30.30.60">
    <property type="match status" value="1"/>
</dbReference>
<accession>A0A377QXK1</accession>
<dbReference type="InterPro" id="IPR011014">
    <property type="entry name" value="MscS_channel_TM-2"/>
</dbReference>
<keyword evidence="13" id="KW-1185">Reference proteome</keyword>
<dbReference type="InterPro" id="IPR010920">
    <property type="entry name" value="LSM_dom_sf"/>
</dbReference>
<dbReference type="GO" id="GO:0008381">
    <property type="term" value="F:mechanosensitive monoatomic ion channel activity"/>
    <property type="evidence" value="ECO:0007669"/>
    <property type="project" value="UniProtKB-ARBA"/>
</dbReference>
<feature type="transmembrane region" description="Helical" evidence="8">
    <location>
        <begin position="148"/>
        <end position="173"/>
    </location>
</feature>
<evidence type="ECO:0000313" key="13">
    <source>
        <dbReference type="Proteomes" id="UP000254293"/>
    </source>
</evidence>
<comment type="subcellular location">
    <subcellularLocation>
        <location evidence="1">Cell membrane</location>
        <topology evidence="1">Multi-pass membrane protein</topology>
    </subcellularLocation>
</comment>
<keyword evidence="3" id="KW-1003">Cell membrane</keyword>